<keyword evidence="1" id="KW-0812">Transmembrane</keyword>
<dbReference type="Proteomes" id="UP000092731">
    <property type="component" value="Unassembled WGS sequence"/>
</dbReference>
<feature type="transmembrane region" description="Helical" evidence="1">
    <location>
        <begin position="6"/>
        <end position="29"/>
    </location>
</feature>
<evidence type="ECO:0000256" key="1">
    <source>
        <dbReference type="SAM" id="Phobius"/>
    </source>
</evidence>
<evidence type="ECO:0000313" key="4">
    <source>
        <dbReference type="Proteomes" id="UP000092677"/>
    </source>
</evidence>
<keyword evidence="1" id="KW-1133">Transmembrane helix</keyword>
<protein>
    <submittedName>
        <fullName evidence="3">Uncharacterized protein</fullName>
    </submittedName>
</protein>
<keyword evidence="1" id="KW-0472">Membrane</keyword>
<comment type="caution">
    <text evidence="3">The sequence shown here is derived from an EMBL/GenBank/DDBJ whole genome shotgun (WGS) entry which is preliminary data.</text>
</comment>
<dbReference type="AlphaFoldDB" id="A0A170SL31"/>
<name>A0A170SL31_EHRRU</name>
<gene>
    <name evidence="2" type="ORF">EHRUM2_02720</name>
    <name evidence="3" type="ORF">EHRUM3_03250</name>
</gene>
<reference evidence="4 5" key="2">
    <citation type="submission" date="2016-05" db="EMBL/GenBank/DDBJ databases">
        <title>Draft genome sequences of four strains of Ehrlichia ruminantium, a tick-borne pathogen of ruminants, isolated from Zimbabwe, The Gambia and Ghana.</title>
        <authorList>
            <person name="Nakao R."/>
            <person name="Jongejan F."/>
            <person name="Sugimoto C."/>
        </authorList>
    </citation>
    <scope>NUCLEOTIDE SEQUENCE [LARGE SCALE GENOMIC DNA]</scope>
    <source>
        <strain evidence="4">Kerr Seringe</strain>
        <strain evidence="5">Pokoase 417</strain>
    </source>
</reference>
<dbReference type="RefSeq" id="WP_065432441.1">
    <property type="nucleotide sequence ID" value="NZ_BDDL01000031.1"/>
</dbReference>
<dbReference type="Proteomes" id="UP000092677">
    <property type="component" value="Unassembled WGS sequence"/>
</dbReference>
<dbReference type="EMBL" id="BDDM01000102">
    <property type="protein sequence ID" value="GAT78113.1"/>
    <property type="molecule type" value="Genomic_DNA"/>
</dbReference>
<accession>A0A170SL31</accession>
<evidence type="ECO:0000313" key="3">
    <source>
        <dbReference type="EMBL" id="GAT78113.1"/>
    </source>
</evidence>
<evidence type="ECO:0000313" key="2">
    <source>
        <dbReference type="EMBL" id="GAT77063.1"/>
    </source>
</evidence>
<reference evidence="3" key="1">
    <citation type="journal article" date="2016" name="Genome Announc.">
        <title>Draft Genome Sequences of Three Strains of Ehrlichia ruminantium, a Tick-Borne Pathogen of Ruminants, Isolated from Zimbabwe, The Gambia, and Ghana.</title>
        <authorList>
            <person name="Nakao R."/>
            <person name="Jongejan F."/>
            <person name="Sugimoto C."/>
        </authorList>
    </citation>
    <scope>NUCLEOTIDE SEQUENCE</scope>
    <source>
        <strain evidence="2">Kerr Seringe</strain>
        <strain evidence="3">Pokoase 417</strain>
    </source>
</reference>
<evidence type="ECO:0000313" key="5">
    <source>
        <dbReference type="Proteomes" id="UP000092731"/>
    </source>
</evidence>
<sequence length="341" mass="39315">MIDNVTIIKIIAIVLLALLTLLTLLLLLYTKYNNKNTEKPIFSYHLKNLSHDIVQNMLHPPDNIKNQISTGKRAFNNIHTLHIDIPPTTDTQFKQELEKQLAHYKSENTSNPIIARHLTYLSHHLKISSYEKLFDTYKERIILAAAFEKTIATLKPNLTLDPRTTHDIINHIGYTGFKDKILNNILNPNSKPTYRIINNNKRIHIIPSSQCETVIHITNNVSIHKITDPKKKYSFNTNLSFCILLQNNKLSYTQTLFSFNLPKEIKHHMTNKKRTAIDMATNPIPAELKFATLNYKGKSSTNKQYPYIIEYAMPNPTPLNLAQLSNHSSRISHSQNITFQR</sequence>
<organism evidence="3 5">
    <name type="scientific">Ehrlichia ruminantium</name>
    <name type="common">heartwater rickettsia</name>
    <name type="synonym">Cowdria ruminantium</name>
    <dbReference type="NCBI Taxonomy" id="779"/>
    <lineage>
        <taxon>Bacteria</taxon>
        <taxon>Pseudomonadati</taxon>
        <taxon>Pseudomonadota</taxon>
        <taxon>Alphaproteobacteria</taxon>
        <taxon>Rickettsiales</taxon>
        <taxon>Anaplasmataceae</taxon>
        <taxon>Ehrlichia</taxon>
    </lineage>
</organism>
<dbReference type="EMBL" id="BDDL01000031">
    <property type="protein sequence ID" value="GAT77063.1"/>
    <property type="molecule type" value="Genomic_DNA"/>
</dbReference>
<proteinExistence type="predicted"/>